<dbReference type="OrthoDB" id="5526158at2"/>
<evidence type="ECO:0000313" key="1">
    <source>
        <dbReference type="EMBL" id="RXR34071.1"/>
    </source>
</evidence>
<keyword evidence="2" id="KW-1185">Reference proteome</keyword>
<accession>A0A4Q1KUY6</accession>
<dbReference type="Proteomes" id="UP000289734">
    <property type="component" value="Unassembled WGS sequence"/>
</dbReference>
<dbReference type="RefSeq" id="WP_129463358.1">
    <property type="nucleotide sequence ID" value="NZ_JACSXZ010000001.1"/>
</dbReference>
<evidence type="ECO:0000313" key="2">
    <source>
        <dbReference type="Proteomes" id="UP000289734"/>
    </source>
</evidence>
<sequence>MKLLTKLFLIVLLFQSFQCDEDIATSITVEMLNEKKNEIKEYIASFPCDESIGCNSIAFGSKPCGGPWEYLVFSNAVDLTFLENEVELYNEMEHQFNINTGATSDCAVVLPPTEIGCVDGVCAALD</sequence>
<organism evidence="1 2">
    <name type="scientific">Flavobacterium piscinae</name>
    <dbReference type="NCBI Taxonomy" id="2506424"/>
    <lineage>
        <taxon>Bacteria</taxon>
        <taxon>Pseudomonadati</taxon>
        <taxon>Bacteroidota</taxon>
        <taxon>Flavobacteriia</taxon>
        <taxon>Flavobacteriales</taxon>
        <taxon>Flavobacteriaceae</taxon>
        <taxon>Flavobacterium</taxon>
    </lineage>
</organism>
<gene>
    <name evidence="1" type="ORF">EQG68_03280</name>
</gene>
<reference evidence="2" key="1">
    <citation type="submission" date="2019-01" db="EMBL/GenBank/DDBJ databases">
        <title>Cytophagaceae bacterium strain CAR-16.</title>
        <authorList>
            <person name="Chen W.-M."/>
        </authorList>
    </citation>
    <scope>NUCLEOTIDE SEQUENCE [LARGE SCALE GENOMIC DNA]</scope>
    <source>
        <strain evidence="2">ICH-30</strain>
    </source>
</reference>
<protein>
    <submittedName>
        <fullName evidence="1">Uncharacterized protein</fullName>
    </submittedName>
</protein>
<dbReference type="AlphaFoldDB" id="A0A4Q1KUY6"/>
<dbReference type="EMBL" id="SBKQ01000003">
    <property type="protein sequence ID" value="RXR34071.1"/>
    <property type="molecule type" value="Genomic_DNA"/>
</dbReference>
<comment type="caution">
    <text evidence="1">The sequence shown here is derived from an EMBL/GenBank/DDBJ whole genome shotgun (WGS) entry which is preliminary data.</text>
</comment>
<proteinExistence type="predicted"/>
<name>A0A4Q1KUY6_9FLAO</name>